<dbReference type="GO" id="GO:0032259">
    <property type="term" value="P:methylation"/>
    <property type="evidence" value="ECO:0007669"/>
    <property type="project" value="UniProtKB-KW"/>
</dbReference>
<evidence type="ECO:0000259" key="1">
    <source>
        <dbReference type="Pfam" id="PF20473"/>
    </source>
</evidence>
<reference evidence="2 3" key="1">
    <citation type="submission" date="2018-11" db="EMBL/GenBank/DDBJ databases">
        <title>Genomic profiling of Staphylococcus species from a Poultry farm system in KwaZulu-Natal, South Africa.</title>
        <authorList>
            <person name="Amoako D.G."/>
            <person name="Somboro A.M."/>
            <person name="Abia A.L.K."/>
            <person name="Bester L.A."/>
            <person name="Essack S.Y."/>
        </authorList>
    </citation>
    <scope>NUCLEOTIDE SEQUENCE [LARGE SCALE GENOMIC DNA]</scope>
    <source>
        <strain evidence="2 3">SA11</strain>
    </source>
</reference>
<dbReference type="Pfam" id="PF20473">
    <property type="entry name" value="MmeI_Mtase"/>
    <property type="match status" value="1"/>
</dbReference>
<evidence type="ECO:0000313" key="2">
    <source>
        <dbReference type="EMBL" id="RZH97326.1"/>
    </source>
</evidence>
<feature type="non-terminal residue" evidence="2">
    <location>
        <position position="1"/>
    </location>
</feature>
<keyword evidence="2" id="KW-0808">Transferase</keyword>
<dbReference type="InterPro" id="IPR046816">
    <property type="entry name" value="MmeI_Mtase"/>
</dbReference>
<sequence length="81" mass="9062">GQYTKTAEQTADMKAVWGADYDGYLDYVTGWHAKAMHYFADQPVGRFAFVTTNSIAQGQPVPALFGPLHREGWTIPFAHRT</sequence>
<proteinExistence type="predicted"/>
<organism evidence="2 3">
    <name type="scientific">Staphylococcus condimenti</name>
    <dbReference type="NCBI Taxonomy" id="70255"/>
    <lineage>
        <taxon>Bacteria</taxon>
        <taxon>Bacillati</taxon>
        <taxon>Bacillota</taxon>
        <taxon>Bacilli</taxon>
        <taxon>Bacillales</taxon>
        <taxon>Staphylococcaceae</taxon>
        <taxon>Staphylococcus</taxon>
    </lineage>
</organism>
<gene>
    <name evidence="2" type="ORF">EIG99_15070</name>
</gene>
<feature type="non-terminal residue" evidence="2">
    <location>
        <position position="81"/>
    </location>
</feature>
<dbReference type="GO" id="GO:0008168">
    <property type="term" value="F:methyltransferase activity"/>
    <property type="evidence" value="ECO:0007669"/>
    <property type="project" value="UniProtKB-KW"/>
</dbReference>
<protein>
    <submittedName>
        <fullName evidence="2">Methylase</fullName>
    </submittedName>
</protein>
<dbReference type="AlphaFoldDB" id="A0A4Q7CI07"/>
<accession>A0A4Q7CI07</accession>
<evidence type="ECO:0000313" key="3">
    <source>
        <dbReference type="Proteomes" id="UP000293854"/>
    </source>
</evidence>
<comment type="caution">
    <text evidence="2">The sequence shown here is derived from an EMBL/GenBank/DDBJ whole genome shotgun (WGS) entry which is preliminary data.</text>
</comment>
<name>A0A4Q7CI07_9STAP</name>
<feature type="domain" description="MmeI-like DNA-methyltransferase" evidence="1">
    <location>
        <begin position="1"/>
        <end position="81"/>
    </location>
</feature>
<keyword evidence="2" id="KW-0489">Methyltransferase</keyword>
<dbReference type="Proteomes" id="UP000293854">
    <property type="component" value="Unassembled WGS sequence"/>
</dbReference>
<dbReference type="EMBL" id="RQTE01000763">
    <property type="protein sequence ID" value="RZH97326.1"/>
    <property type="molecule type" value="Genomic_DNA"/>
</dbReference>